<dbReference type="FunFam" id="2.10.25.10:FF:000565">
    <property type="entry name" value="Predicted protein"/>
    <property type="match status" value="1"/>
</dbReference>
<dbReference type="GO" id="GO:0060255">
    <property type="term" value="P:regulation of macromolecule metabolic process"/>
    <property type="evidence" value="ECO:0007669"/>
    <property type="project" value="UniProtKB-ARBA"/>
</dbReference>
<feature type="disulfide bond" evidence="14">
    <location>
        <begin position="116"/>
        <end position="125"/>
    </location>
</feature>
<feature type="disulfide bond" evidence="14">
    <location>
        <begin position="154"/>
        <end position="163"/>
    </location>
</feature>
<dbReference type="Pfam" id="PF00008">
    <property type="entry name" value="EGF"/>
    <property type="match status" value="5"/>
</dbReference>
<evidence type="ECO:0000256" key="1">
    <source>
        <dbReference type="ARBA" id="ARBA00004247"/>
    </source>
</evidence>
<evidence type="ECO:0000256" key="14">
    <source>
        <dbReference type="PROSITE-ProRule" id="PRU00076"/>
    </source>
</evidence>
<feature type="disulfide bond" evidence="14">
    <location>
        <begin position="192"/>
        <end position="201"/>
    </location>
</feature>
<dbReference type="CDD" id="cd00054">
    <property type="entry name" value="EGF_CA"/>
    <property type="match status" value="5"/>
</dbReference>
<evidence type="ECO:0000313" key="19">
    <source>
        <dbReference type="Proteomes" id="UP001209878"/>
    </source>
</evidence>
<dbReference type="InterPro" id="IPR018097">
    <property type="entry name" value="EGF_Ca-bd_CS"/>
</dbReference>
<evidence type="ECO:0000313" key="18">
    <source>
        <dbReference type="EMBL" id="KAK2151946.1"/>
    </source>
</evidence>
<keyword evidence="4 14" id="KW-0245">EGF-like domain</keyword>
<dbReference type="FunFam" id="2.10.25.10:FF:000143">
    <property type="entry name" value="Protein crumbs 1"/>
    <property type="match status" value="1"/>
</dbReference>
<dbReference type="PROSITE" id="PS00010">
    <property type="entry name" value="ASX_HYDROXYL"/>
    <property type="match status" value="4"/>
</dbReference>
<dbReference type="FunFam" id="2.10.25.10:FF:000472">
    <property type="entry name" value="Uncharacterized protein, isoform A"/>
    <property type="match status" value="1"/>
</dbReference>
<proteinExistence type="predicted"/>
<dbReference type="GO" id="GO:0080090">
    <property type="term" value="P:regulation of primary metabolic process"/>
    <property type="evidence" value="ECO:0007669"/>
    <property type="project" value="UniProtKB-ARBA"/>
</dbReference>
<dbReference type="PROSITE" id="PS01187">
    <property type="entry name" value="EGF_CA"/>
    <property type="match status" value="2"/>
</dbReference>
<feature type="disulfide bond" evidence="14">
    <location>
        <begin position="230"/>
        <end position="239"/>
    </location>
</feature>
<evidence type="ECO:0000256" key="11">
    <source>
        <dbReference type="ARBA" id="ARBA00023136"/>
    </source>
</evidence>
<dbReference type="Proteomes" id="UP001209878">
    <property type="component" value="Unassembled WGS sequence"/>
</dbReference>
<keyword evidence="12 14" id="KW-1015">Disulfide bond</keyword>
<accession>A0AAD9N1U4</accession>
<evidence type="ECO:0000256" key="7">
    <source>
        <dbReference type="ARBA" id="ARBA00022729"/>
    </source>
</evidence>
<dbReference type="GO" id="GO:0007157">
    <property type="term" value="P:heterophilic cell-cell adhesion via plasma membrane cell adhesion molecules"/>
    <property type="evidence" value="ECO:0007669"/>
    <property type="project" value="TreeGrafter"/>
</dbReference>
<keyword evidence="19" id="KW-1185">Reference proteome</keyword>
<dbReference type="SUPFAM" id="SSF82671">
    <property type="entry name" value="SEA domain"/>
    <property type="match status" value="1"/>
</dbReference>
<dbReference type="InterPro" id="IPR000152">
    <property type="entry name" value="EGF-type_Asp/Asn_hydroxyl_site"/>
</dbReference>
<protein>
    <submittedName>
        <fullName evidence="18">Uncharacterized protein</fullName>
    </submittedName>
</protein>
<keyword evidence="13" id="KW-0325">Glycoprotein</keyword>
<dbReference type="GO" id="GO:0008593">
    <property type="term" value="P:regulation of Notch signaling pathway"/>
    <property type="evidence" value="ECO:0007669"/>
    <property type="project" value="UniProtKB-ARBA"/>
</dbReference>
<dbReference type="GO" id="GO:0003002">
    <property type="term" value="P:regionalization"/>
    <property type="evidence" value="ECO:0007669"/>
    <property type="project" value="UniProtKB-ARBA"/>
</dbReference>
<dbReference type="InterPro" id="IPR001881">
    <property type="entry name" value="EGF-like_Ca-bd_dom"/>
</dbReference>
<evidence type="ECO:0000256" key="6">
    <source>
        <dbReference type="ARBA" id="ARBA00022692"/>
    </source>
</evidence>
<dbReference type="PROSITE" id="PS00022">
    <property type="entry name" value="EGF_1"/>
    <property type="match status" value="5"/>
</dbReference>
<feature type="domain" description="EGF-like" evidence="17">
    <location>
        <begin position="166"/>
        <end position="202"/>
    </location>
</feature>
<dbReference type="Gene3D" id="2.10.25.10">
    <property type="entry name" value="Laminin"/>
    <property type="match status" value="5"/>
</dbReference>
<feature type="disulfide bond" evidence="14">
    <location>
        <begin position="79"/>
        <end position="88"/>
    </location>
</feature>
<dbReference type="InterPro" id="IPR036364">
    <property type="entry name" value="SEA_dom_sf"/>
</dbReference>
<evidence type="ECO:0000259" key="17">
    <source>
        <dbReference type="PROSITE" id="PS50026"/>
    </source>
</evidence>
<name>A0AAD9N1U4_RIDPI</name>
<keyword evidence="2" id="KW-0217">Developmental protein</keyword>
<feature type="domain" description="EGF-like" evidence="17">
    <location>
        <begin position="204"/>
        <end position="240"/>
    </location>
</feature>
<keyword evidence="3" id="KW-1003">Cell membrane</keyword>
<evidence type="ECO:0000256" key="3">
    <source>
        <dbReference type="ARBA" id="ARBA00022475"/>
    </source>
</evidence>
<dbReference type="PRINTS" id="PR00010">
    <property type="entry name" value="EGFBLOOD"/>
</dbReference>
<dbReference type="GO" id="GO:0051093">
    <property type="term" value="P:negative regulation of developmental process"/>
    <property type="evidence" value="ECO:0007669"/>
    <property type="project" value="UniProtKB-ARBA"/>
</dbReference>
<comment type="caution">
    <text evidence="18">The sequence shown here is derived from an EMBL/GenBank/DDBJ whole genome shotgun (WGS) entry which is preliminary data.</text>
</comment>
<keyword evidence="6 15" id="KW-0812">Transmembrane</keyword>
<comment type="caution">
    <text evidence="14">Lacks conserved residue(s) required for the propagation of feature annotation.</text>
</comment>
<dbReference type="InterPro" id="IPR000082">
    <property type="entry name" value="SEA_dom"/>
</dbReference>
<feature type="domain" description="EGF-like" evidence="17">
    <location>
        <begin position="90"/>
        <end position="126"/>
    </location>
</feature>
<dbReference type="InterPro" id="IPR000742">
    <property type="entry name" value="EGF"/>
</dbReference>
<evidence type="ECO:0000256" key="2">
    <source>
        <dbReference type="ARBA" id="ARBA00022473"/>
    </source>
</evidence>
<evidence type="ECO:0000256" key="5">
    <source>
        <dbReference type="ARBA" id="ARBA00022553"/>
    </source>
</evidence>
<dbReference type="GO" id="GO:0030182">
    <property type="term" value="P:neuron differentiation"/>
    <property type="evidence" value="ECO:0007669"/>
    <property type="project" value="UniProtKB-ARBA"/>
</dbReference>
<keyword evidence="9" id="KW-0221">Differentiation</keyword>
<evidence type="ECO:0000259" key="16">
    <source>
        <dbReference type="PROSITE" id="PS50024"/>
    </source>
</evidence>
<evidence type="ECO:0000256" key="15">
    <source>
        <dbReference type="SAM" id="Phobius"/>
    </source>
</evidence>
<dbReference type="GO" id="GO:0009967">
    <property type="term" value="P:positive regulation of signal transduction"/>
    <property type="evidence" value="ECO:0007669"/>
    <property type="project" value="UniProtKB-ARBA"/>
</dbReference>
<comment type="subcellular location">
    <subcellularLocation>
        <location evidence="1">Apical cell membrane</location>
        <topology evidence="1">Single-pass type I membrane protein</topology>
    </subcellularLocation>
</comment>
<evidence type="ECO:0000256" key="8">
    <source>
        <dbReference type="ARBA" id="ARBA00022737"/>
    </source>
</evidence>
<dbReference type="SUPFAM" id="SSF57196">
    <property type="entry name" value="EGF/Laminin"/>
    <property type="match status" value="5"/>
</dbReference>
<keyword evidence="11 15" id="KW-0472">Membrane</keyword>
<keyword evidence="10 15" id="KW-1133">Transmembrane helix</keyword>
<dbReference type="GO" id="GO:0005509">
    <property type="term" value="F:calcium ion binding"/>
    <property type="evidence" value="ECO:0007669"/>
    <property type="project" value="InterPro"/>
</dbReference>
<dbReference type="GO" id="GO:0048592">
    <property type="term" value="P:eye morphogenesis"/>
    <property type="evidence" value="ECO:0007669"/>
    <property type="project" value="UniProtKB-ARBA"/>
</dbReference>
<dbReference type="SMART" id="SM00200">
    <property type="entry name" value="SEA"/>
    <property type="match status" value="1"/>
</dbReference>
<keyword evidence="7" id="KW-0732">Signal</keyword>
<sequence>MTRKLGSVLGVAEVVARRKQLVNVAFNKLWTAWFRRSHISLRAAATSLRILRHIDECASNPCMNDGTCVDLLNEFSCNCTDQYNGYMCNIGQLCTKTPCQNEGTCLETNNTRTCDCVAGYTGENCETDFDDCANMPCMNGGTCQDQVDDYICLCAAGYTGSNCSVDIDECASNPCEHGGNCTDQIDDFSCQCPTGYNGTVCEADINECDSNPCQNGGSCNDKISHFLCTCTAEYTGPVCDTRTQATTPVTTPLIPYADQARVNLKEVLNSTLGEGNFEIVDVTFSNGSVVVNYELAVKKEKAAETTKTIESTLMEVVKDGSFGKFTVDPNSVTATKTELQSYYGRFTIENRQYSDNLDNKKSEQYQELSTEVIKQVEAVFANSPINNDVVAVAQITFSKGSVVVSYQLVLKKEHTLDELTQIMRDYLGANSRTIGSFQVNAESIYFSGRLVAIIIGSLIGLVFLILSVVLGIHIVRTVRRHRVGTDSSENSEVLSKFGTRASLHSRLWQDRGKSMQAPSGTPLQDARDMQQLNVISKAMGRVSNIVSIFEAMFGQY</sequence>
<keyword evidence="5" id="KW-0597">Phosphoprotein</keyword>
<feature type="transmembrane region" description="Helical" evidence="15">
    <location>
        <begin position="450"/>
        <end position="472"/>
    </location>
</feature>
<dbReference type="Pfam" id="PF01390">
    <property type="entry name" value="SEA"/>
    <property type="match status" value="1"/>
</dbReference>
<dbReference type="SMART" id="SM00179">
    <property type="entry name" value="EGF_CA"/>
    <property type="match status" value="5"/>
</dbReference>
<feature type="domain" description="EGF-like" evidence="17">
    <location>
        <begin position="53"/>
        <end position="89"/>
    </location>
</feature>
<dbReference type="PROSITE" id="PS50026">
    <property type="entry name" value="EGF_3"/>
    <property type="match status" value="5"/>
</dbReference>
<reference evidence="18" key="1">
    <citation type="journal article" date="2023" name="Mol. Biol. Evol.">
        <title>Third-Generation Sequencing Reveals the Adaptive Role of the Epigenome in Three Deep-Sea Polychaetes.</title>
        <authorList>
            <person name="Perez M."/>
            <person name="Aroh O."/>
            <person name="Sun Y."/>
            <person name="Lan Y."/>
            <person name="Juniper S.K."/>
            <person name="Young C.R."/>
            <person name="Angers B."/>
            <person name="Qian P.Y."/>
        </authorList>
    </citation>
    <scope>NUCLEOTIDE SEQUENCE</scope>
    <source>
        <strain evidence="18">R07B-5</strain>
    </source>
</reference>
<dbReference type="GO" id="GO:0048468">
    <property type="term" value="P:cell development"/>
    <property type="evidence" value="ECO:0007669"/>
    <property type="project" value="UniProtKB-ARBA"/>
</dbReference>
<evidence type="ECO:0000256" key="9">
    <source>
        <dbReference type="ARBA" id="ARBA00022782"/>
    </source>
</evidence>
<dbReference type="GO" id="GO:0051241">
    <property type="term" value="P:negative regulation of multicellular organismal process"/>
    <property type="evidence" value="ECO:0007669"/>
    <property type="project" value="UniProtKB-ARBA"/>
</dbReference>
<evidence type="ECO:0000256" key="13">
    <source>
        <dbReference type="ARBA" id="ARBA00023180"/>
    </source>
</evidence>
<feature type="domain" description="SEA" evidence="16">
    <location>
        <begin position="338"/>
        <end position="451"/>
    </location>
</feature>
<dbReference type="SMART" id="SM00181">
    <property type="entry name" value="EGF"/>
    <property type="match status" value="5"/>
</dbReference>
<evidence type="ECO:0000256" key="12">
    <source>
        <dbReference type="ARBA" id="ARBA00023157"/>
    </source>
</evidence>
<dbReference type="FunFam" id="2.10.25.10:FF:000012">
    <property type="entry name" value="Delta-like protein"/>
    <property type="match status" value="1"/>
</dbReference>
<evidence type="ECO:0000256" key="10">
    <source>
        <dbReference type="ARBA" id="ARBA00022989"/>
    </source>
</evidence>
<keyword evidence="8" id="KW-0677">Repeat</keyword>
<dbReference type="PROSITE" id="PS01186">
    <property type="entry name" value="EGF_2"/>
    <property type="match status" value="3"/>
</dbReference>
<dbReference type="AlphaFoldDB" id="A0AAD9N1U4"/>
<dbReference type="FunFam" id="2.10.25.10:FF:000327">
    <property type="entry name" value="neurogenic locus notch homolog protein 4"/>
    <property type="match status" value="1"/>
</dbReference>
<dbReference type="GO" id="GO:0016324">
    <property type="term" value="C:apical plasma membrane"/>
    <property type="evidence" value="ECO:0007669"/>
    <property type="project" value="UniProtKB-SubCell"/>
</dbReference>
<dbReference type="EMBL" id="JAODUO010002532">
    <property type="protein sequence ID" value="KAK2151946.1"/>
    <property type="molecule type" value="Genomic_DNA"/>
</dbReference>
<dbReference type="GO" id="GO:0045197">
    <property type="term" value="P:establishment or maintenance of epithelial cell apical/basal polarity"/>
    <property type="evidence" value="ECO:0007669"/>
    <property type="project" value="TreeGrafter"/>
</dbReference>
<evidence type="ECO:0000256" key="4">
    <source>
        <dbReference type="ARBA" id="ARBA00022536"/>
    </source>
</evidence>
<dbReference type="PROSITE" id="PS50024">
    <property type="entry name" value="SEA"/>
    <property type="match status" value="1"/>
</dbReference>
<gene>
    <name evidence="18" type="ORF">NP493_2549g00002</name>
</gene>
<feature type="domain" description="EGF-like" evidence="17">
    <location>
        <begin position="128"/>
        <end position="164"/>
    </location>
</feature>
<dbReference type="PANTHER" id="PTHR24049:SF22">
    <property type="entry name" value="DROSOPHILA CRUMBS HOMOLOG"/>
    <property type="match status" value="1"/>
</dbReference>
<dbReference type="Gene3D" id="3.30.70.960">
    <property type="entry name" value="SEA domain"/>
    <property type="match status" value="1"/>
</dbReference>
<dbReference type="GO" id="GO:0032991">
    <property type="term" value="C:protein-containing complex"/>
    <property type="evidence" value="ECO:0007669"/>
    <property type="project" value="TreeGrafter"/>
</dbReference>
<organism evidence="18 19">
    <name type="scientific">Ridgeia piscesae</name>
    <name type="common">Tubeworm</name>
    <dbReference type="NCBI Taxonomy" id="27915"/>
    <lineage>
        <taxon>Eukaryota</taxon>
        <taxon>Metazoa</taxon>
        <taxon>Spiralia</taxon>
        <taxon>Lophotrochozoa</taxon>
        <taxon>Annelida</taxon>
        <taxon>Polychaeta</taxon>
        <taxon>Sedentaria</taxon>
        <taxon>Canalipalpata</taxon>
        <taxon>Sabellida</taxon>
        <taxon>Siboglinidae</taxon>
        <taxon>Ridgeia</taxon>
    </lineage>
</organism>
<dbReference type="InterPro" id="IPR051022">
    <property type="entry name" value="Notch_Cell-Fate_Det"/>
</dbReference>
<dbReference type="PANTHER" id="PTHR24049">
    <property type="entry name" value="CRUMBS FAMILY MEMBER"/>
    <property type="match status" value="1"/>
</dbReference>